<evidence type="ECO:0000259" key="4">
    <source>
        <dbReference type="PROSITE" id="PS50932"/>
    </source>
</evidence>
<evidence type="ECO:0000313" key="5">
    <source>
        <dbReference type="EMBL" id="ASP28429.1"/>
    </source>
</evidence>
<sequence length="315" mass="36410">MSKEKITYHSIAKKAGVGVGTVSRYFNNYNISNEAKQKIKQVLDEVEYVPNYAASTLKKPIKDVYLIVPFNSEEKANMEIVNGVKNALVREKINFFVFISSEFSEIYKEDLKILQFRNSFGLILLLPKFTTKELYEQIEKIKTTKVIVYNRKLNNVDFEGINDEEMFKELATLIDNKYNNKNIAFIGLDDEDLTSGLIRTKSFINNVYNNNVFKHQLKANNHESVYEIIEDIINKDKPDIFVCATHTIALSVHNYLLENNIRNKYIVTDITRLGKTQNIKNFDISIIIDYASLGYRIGNKLLGKDSNLEKLYKIV</sequence>
<evidence type="ECO:0000313" key="6">
    <source>
        <dbReference type="Proteomes" id="UP000203229"/>
    </source>
</evidence>
<name>A0A222EPH3_9MOLU</name>
<dbReference type="InterPro" id="IPR000843">
    <property type="entry name" value="HTH_LacI"/>
</dbReference>
<evidence type="ECO:0000256" key="2">
    <source>
        <dbReference type="ARBA" id="ARBA00023125"/>
    </source>
</evidence>
<dbReference type="CDD" id="cd01392">
    <property type="entry name" value="HTH_LacI"/>
    <property type="match status" value="1"/>
</dbReference>
<dbReference type="PANTHER" id="PTHR30146:SF109">
    <property type="entry name" value="HTH-TYPE TRANSCRIPTIONAL REGULATOR GALS"/>
    <property type="match status" value="1"/>
</dbReference>
<dbReference type="AlphaFoldDB" id="A0A222EPH3"/>
<organism evidence="5 6">
    <name type="scientific">Spiroplasma corruscae</name>
    <dbReference type="NCBI Taxonomy" id="216934"/>
    <lineage>
        <taxon>Bacteria</taxon>
        <taxon>Bacillati</taxon>
        <taxon>Mycoplasmatota</taxon>
        <taxon>Mollicutes</taxon>
        <taxon>Entomoplasmatales</taxon>
        <taxon>Spiroplasmataceae</taxon>
        <taxon>Spiroplasma</taxon>
    </lineage>
</organism>
<accession>A0A222EPH3</accession>
<dbReference type="SMART" id="SM00354">
    <property type="entry name" value="HTH_LACI"/>
    <property type="match status" value="1"/>
</dbReference>
<evidence type="ECO:0000256" key="1">
    <source>
        <dbReference type="ARBA" id="ARBA00023015"/>
    </source>
</evidence>
<keyword evidence="3" id="KW-0804">Transcription</keyword>
<protein>
    <submittedName>
        <fullName evidence="5">Trehalose operon repressor</fullName>
    </submittedName>
</protein>
<keyword evidence="1" id="KW-0805">Transcription regulation</keyword>
<dbReference type="RefSeq" id="WP_094049152.1">
    <property type="nucleotide sequence ID" value="NZ_CP022535.1"/>
</dbReference>
<dbReference type="GO" id="GO:0000976">
    <property type="term" value="F:transcription cis-regulatory region binding"/>
    <property type="evidence" value="ECO:0007669"/>
    <property type="project" value="TreeGrafter"/>
</dbReference>
<dbReference type="SUPFAM" id="SSF47413">
    <property type="entry name" value="lambda repressor-like DNA-binding domains"/>
    <property type="match status" value="1"/>
</dbReference>
<feature type="domain" description="HTH lacI-type" evidence="4">
    <location>
        <begin position="6"/>
        <end position="59"/>
    </location>
</feature>
<dbReference type="InterPro" id="IPR010982">
    <property type="entry name" value="Lambda_DNA-bd_dom_sf"/>
</dbReference>
<dbReference type="Pfam" id="PF00356">
    <property type="entry name" value="LacI"/>
    <property type="match status" value="1"/>
</dbReference>
<dbReference type="PANTHER" id="PTHR30146">
    <property type="entry name" value="LACI-RELATED TRANSCRIPTIONAL REPRESSOR"/>
    <property type="match status" value="1"/>
</dbReference>
<dbReference type="PROSITE" id="PS50932">
    <property type="entry name" value="HTH_LACI_2"/>
    <property type="match status" value="1"/>
</dbReference>
<dbReference type="Proteomes" id="UP000203229">
    <property type="component" value="Chromosome"/>
</dbReference>
<reference evidence="5 6" key="1">
    <citation type="submission" date="2017-07" db="EMBL/GenBank/DDBJ databases">
        <title>Complete genome sequence of Spiroplasma corruscae EC-1 (DSM 19793).</title>
        <authorList>
            <person name="Tsai Y.-M."/>
            <person name="Lo W.-S."/>
            <person name="Kuo C.-H."/>
        </authorList>
    </citation>
    <scope>NUCLEOTIDE SEQUENCE [LARGE SCALE GENOMIC DNA]</scope>
    <source>
        <strain evidence="5 6">EC-1</strain>
    </source>
</reference>
<dbReference type="InterPro" id="IPR028082">
    <property type="entry name" value="Peripla_BP_I"/>
</dbReference>
<dbReference type="OrthoDB" id="9775433at2"/>
<dbReference type="EMBL" id="CP022535">
    <property type="protein sequence ID" value="ASP28429.1"/>
    <property type="molecule type" value="Genomic_DNA"/>
</dbReference>
<dbReference type="SUPFAM" id="SSF53822">
    <property type="entry name" value="Periplasmic binding protein-like I"/>
    <property type="match status" value="1"/>
</dbReference>
<keyword evidence="6" id="KW-1185">Reference proteome</keyword>
<dbReference type="Gene3D" id="1.10.260.40">
    <property type="entry name" value="lambda repressor-like DNA-binding domains"/>
    <property type="match status" value="1"/>
</dbReference>
<dbReference type="Gene3D" id="3.40.50.2300">
    <property type="match status" value="2"/>
</dbReference>
<keyword evidence="2" id="KW-0238">DNA-binding</keyword>
<proteinExistence type="predicted"/>
<dbReference type="KEGG" id="scou:SCORR_v1c06570"/>
<evidence type="ECO:0000256" key="3">
    <source>
        <dbReference type="ARBA" id="ARBA00023163"/>
    </source>
</evidence>
<dbReference type="GO" id="GO:0003700">
    <property type="term" value="F:DNA-binding transcription factor activity"/>
    <property type="evidence" value="ECO:0007669"/>
    <property type="project" value="TreeGrafter"/>
</dbReference>
<gene>
    <name evidence="5" type="primary">treR</name>
    <name evidence="5" type="ORF">SCORR_v1c06570</name>
</gene>